<sequence length="46" mass="4980">MGNMRVANIAARLILISVFIFVTGTAEPQLDPTVPPVAQGKLWQKS</sequence>
<gene>
    <name evidence="1" type="ORF">METZ01_LOCUS279490</name>
</gene>
<dbReference type="AlphaFoldDB" id="A0A382KQU5"/>
<accession>A0A382KQU5</accession>
<reference evidence="1" key="1">
    <citation type="submission" date="2018-05" db="EMBL/GenBank/DDBJ databases">
        <authorList>
            <person name="Lanie J.A."/>
            <person name="Ng W.-L."/>
            <person name="Kazmierczak K.M."/>
            <person name="Andrzejewski T.M."/>
            <person name="Davidsen T.M."/>
            <person name="Wayne K.J."/>
            <person name="Tettelin H."/>
            <person name="Glass J.I."/>
            <person name="Rusch D."/>
            <person name="Podicherti R."/>
            <person name="Tsui H.-C.T."/>
            <person name="Winkler M.E."/>
        </authorList>
    </citation>
    <scope>NUCLEOTIDE SEQUENCE</scope>
</reference>
<protein>
    <submittedName>
        <fullName evidence="1">Uncharacterized protein</fullName>
    </submittedName>
</protein>
<evidence type="ECO:0000313" key="1">
    <source>
        <dbReference type="EMBL" id="SVC26636.1"/>
    </source>
</evidence>
<proteinExistence type="predicted"/>
<organism evidence="1">
    <name type="scientific">marine metagenome</name>
    <dbReference type="NCBI Taxonomy" id="408172"/>
    <lineage>
        <taxon>unclassified sequences</taxon>
        <taxon>metagenomes</taxon>
        <taxon>ecological metagenomes</taxon>
    </lineage>
</organism>
<name>A0A382KQU5_9ZZZZ</name>
<dbReference type="EMBL" id="UINC01082139">
    <property type="protein sequence ID" value="SVC26636.1"/>
    <property type="molecule type" value="Genomic_DNA"/>
</dbReference>
<feature type="non-terminal residue" evidence="1">
    <location>
        <position position="46"/>
    </location>
</feature>